<dbReference type="Proteomes" id="UP000322667">
    <property type="component" value="Chromosome D12"/>
</dbReference>
<sequence>MVLLPFHYCEKKIQERNEKEKEIRNKLFSKAEKQQTQAGLNNRFNALENDEHCRFQGSPPTS</sequence>
<dbReference type="AlphaFoldDB" id="A0A5D2I7Y5"/>
<keyword evidence="2" id="KW-1185">Reference proteome</keyword>
<evidence type="ECO:0000313" key="1">
    <source>
        <dbReference type="EMBL" id="TYH37989.1"/>
    </source>
</evidence>
<name>A0A5D2I7Y5_GOSTO</name>
<protein>
    <submittedName>
        <fullName evidence="1">Uncharacterized protein</fullName>
    </submittedName>
</protein>
<proteinExistence type="predicted"/>
<accession>A0A5D2I7Y5</accession>
<gene>
    <name evidence="1" type="ORF">ES332_D12G079100v1</name>
</gene>
<evidence type="ECO:0000313" key="2">
    <source>
        <dbReference type="Proteomes" id="UP000322667"/>
    </source>
</evidence>
<reference evidence="1 2" key="1">
    <citation type="submission" date="2019-07" db="EMBL/GenBank/DDBJ databases">
        <title>WGS assembly of Gossypium tomentosum.</title>
        <authorList>
            <person name="Chen Z.J."/>
            <person name="Sreedasyam A."/>
            <person name="Ando A."/>
            <person name="Song Q."/>
            <person name="De L."/>
            <person name="Hulse-Kemp A."/>
            <person name="Ding M."/>
            <person name="Ye W."/>
            <person name="Kirkbride R."/>
            <person name="Jenkins J."/>
            <person name="Plott C."/>
            <person name="Lovell J."/>
            <person name="Lin Y.-M."/>
            <person name="Vaughn R."/>
            <person name="Liu B."/>
            <person name="Li W."/>
            <person name="Simpson S."/>
            <person name="Scheffler B."/>
            <person name="Saski C."/>
            <person name="Grover C."/>
            <person name="Hu G."/>
            <person name="Conover J."/>
            <person name="Carlson J."/>
            <person name="Shu S."/>
            <person name="Boston L."/>
            <person name="Williams M."/>
            <person name="Peterson D."/>
            <person name="Mcgee K."/>
            <person name="Jones D."/>
            <person name="Wendel J."/>
            <person name="Stelly D."/>
            <person name="Grimwood J."/>
            <person name="Schmutz J."/>
        </authorList>
    </citation>
    <scope>NUCLEOTIDE SEQUENCE [LARGE SCALE GENOMIC DNA]</scope>
    <source>
        <strain evidence="1">7179.01</strain>
    </source>
</reference>
<dbReference type="EMBL" id="CM017634">
    <property type="protein sequence ID" value="TYH37989.1"/>
    <property type="molecule type" value="Genomic_DNA"/>
</dbReference>
<organism evidence="1 2">
    <name type="scientific">Gossypium tomentosum</name>
    <name type="common">Hawaiian cotton</name>
    <name type="synonym">Gossypium sandvicense</name>
    <dbReference type="NCBI Taxonomy" id="34277"/>
    <lineage>
        <taxon>Eukaryota</taxon>
        <taxon>Viridiplantae</taxon>
        <taxon>Streptophyta</taxon>
        <taxon>Embryophyta</taxon>
        <taxon>Tracheophyta</taxon>
        <taxon>Spermatophyta</taxon>
        <taxon>Magnoliopsida</taxon>
        <taxon>eudicotyledons</taxon>
        <taxon>Gunneridae</taxon>
        <taxon>Pentapetalae</taxon>
        <taxon>rosids</taxon>
        <taxon>malvids</taxon>
        <taxon>Malvales</taxon>
        <taxon>Malvaceae</taxon>
        <taxon>Malvoideae</taxon>
        <taxon>Gossypium</taxon>
    </lineage>
</organism>